<proteinExistence type="predicted"/>
<evidence type="ECO:0000313" key="2">
    <source>
        <dbReference type="Proteomes" id="UP001241377"/>
    </source>
</evidence>
<gene>
    <name evidence="1" type="ORF">QFC19_003595</name>
</gene>
<evidence type="ECO:0000313" key="1">
    <source>
        <dbReference type="EMBL" id="KAJ9105137.1"/>
    </source>
</evidence>
<organism evidence="1 2">
    <name type="scientific">Naganishia cerealis</name>
    <dbReference type="NCBI Taxonomy" id="610337"/>
    <lineage>
        <taxon>Eukaryota</taxon>
        <taxon>Fungi</taxon>
        <taxon>Dikarya</taxon>
        <taxon>Basidiomycota</taxon>
        <taxon>Agaricomycotina</taxon>
        <taxon>Tremellomycetes</taxon>
        <taxon>Filobasidiales</taxon>
        <taxon>Filobasidiaceae</taxon>
        <taxon>Naganishia</taxon>
    </lineage>
</organism>
<dbReference type="Proteomes" id="UP001241377">
    <property type="component" value="Unassembled WGS sequence"/>
</dbReference>
<reference evidence="1" key="1">
    <citation type="submission" date="2023-04" db="EMBL/GenBank/DDBJ databases">
        <title>Draft Genome sequencing of Naganishia species isolated from polar environments using Oxford Nanopore Technology.</title>
        <authorList>
            <person name="Leo P."/>
            <person name="Venkateswaran K."/>
        </authorList>
    </citation>
    <scope>NUCLEOTIDE SEQUENCE</scope>
    <source>
        <strain evidence="1">MNA-CCFEE 5261</strain>
    </source>
</reference>
<name>A0ACC2W3B7_9TREE</name>
<comment type="caution">
    <text evidence="1">The sequence shown here is derived from an EMBL/GenBank/DDBJ whole genome shotgun (WGS) entry which is preliminary data.</text>
</comment>
<protein>
    <submittedName>
        <fullName evidence="1">Uncharacterized protein</fullName>
    </submittedName>
</protein>
<dbReference type="EMBL" id="JASBWR010000035">
    <property type="protein sequence ID" value="KAJ9105137.1"/>
    <property type="molecule type" value="Genomic_DNA"/>
</dbReference>
<accession>A0ACC2W3B7</accession>
<keyword evidence="2" id="KW-1185">Reference proteome</keyword>
<sequence>MPKIDLTSILESTIDHRTLTTVRPDRAVSRGTYPYTFHPEYKPYGPHYTPHALLDAIGRWLGGTRSFEPADAKALATKPGVQPVRQERNLLDKYNRERRGKGLPYWAPRPENLVQAIKAIRDQVRQRSDAKYQKAIRRQAGSHGAGSAEYSRVDQLEEGHLDEADLEHATLLDWCQEFCRSSQPLKEFRIYKNVYGWEFDSLHVGECLILYLYPGK</sequence>